<evidence type="ECO:0000256" key="6">
    <source>
        <dbReference type="ARBA" id="ARBA00023004"/>
    </source>
</evidence>
<dbReference type="Pfam" id="PF00067">
    <property type="entry name" value="p450"/>
    <property type="match status" value="1"/>
</dbReference>
<dbReference type="GO" id="GO:0016705">
    <property type="term" value="F:oxidoreductase activity, acting on paired donors, with incorporation or reduction of molecular oxygen"/>
    <property type="evidence" value="ECO:0007669"/>
    <property type="project" value="InterPro"/>
</dbReference>
<keyword evidence="7" id="KW-0503">Monooxygenase</keyword>
<dbReference type="OrthoDB" id="1470350at2759"/>
<gene>
    <name evidence="8" type="ORF">D9758_011273</name>
</gene>
<evidence type="ECO:0000256" key="4">
    <source>
        <dbReference type="ARBA" id="ARBA00022723"/>
    </source>
</evidence>
<dbReference type="PRINTS" id="PR00385">
    <property type="entry name" value="P450"/>
</dbReference>
<keyword evidence="5" id="KW-0560">Oxidoreductase</keyword>
<dbReference type="InterPro" id="IPR050476">
    <property type="entry name" value="Insect_CytP450_Detox"/>
</dbReference>
<protein>
    <recommendedName>
        <fullName evidence="10">Cytochrome P450</fullName>
    </recommendedName>
</protein>
<evidence type="ECO:0000313" key="8">
    <source>
        <dbReference type="EMBL" id="KAF5347368.1"/>
    </source>
</evidence>
<dbReference type="Proteomes" id="UP000559256">
    <property type="component" value="Unassembled WGS sequence"/>
</dbReference>
<keyword evidence="6" id="KW-0408">Iron</keyword>
<organism evidence="8 9">
    <name type="scientific">Tetrapyrgos nigripes</name>
    <dbReference type="NCBI Taxonomy" id="182062"/>
    <lineage>
        <taxon>Eukaryota</taxon>
        <taxon>Fungi</taxon>
        <taxon>Dikarya</taxon>
        <taxon>Basidiomycota</taxon>
        <taxon>Agaricomycotina</taxon>
        <taxon>Agaricomycetes</taxon>
        <taxon>Agaricomycetidae</taxon>
        <taxon>Agaricales</taxon>
        <taxon>Marasmiineae</taxon>
        <taxon>Marasmiaceae</taxon>
        <taxon>Tetrapyrgos</taxon>
    </lineage>
</organism>
<keyword evidence="4" id="KW-0479">Metal-binding</keyword>
<dbReference type="InterPro" id="IPR036396">
    <property type="entry name" value="Cyt_P450_sf"/>
</dbReference>
<evidence type="ECO:0000256" key="2">
    <source>
        <dbReference type="ARBA" id="ARBA00010617"/>
    </source>
</evidence>
<evidence type="ECO:0000256" key="1">
    <source>
        <dbReference type="ARBA" id="ARBA00001971"/>
    </source>
</evidence>
<dbReference type="GO" id="GO:0004497">
    <property type="term" value="F:monooxygenase activity"/>
    <property type="evidence" value="ECO:0007669"/>
    <property type="project" value="UniProtKB-KW"/>
</dbReference>
<dbReference type="SUPFAM" id="SSF48264">
    <property type="entry name" value="Cytochrome P450"/>
    <property type="match status" value="1"/>
</dbReference>
<dbReference type="AlphaFoldDB" id="A0A8H5FSS4"/>
<dbReference type="Gene3D" id="1.10.630.10">
    <property type="entry name" value="Cytochrome P450"/>
    <property type="match status" value="1"/>
</dbReference>
<evidence type="ECO:0000256" key="5">
    <source>
        <dbReference type="ARBA" id="ARBA00023002"/>
    </source>
</evidence>
<dbReference type="PANTHER" id="PTHR24292">
    <property type="entry name" value="CYTOCHROME P450"/>
    <property type="match status" value="1"/>
</dbReference>
<evidence type="ECO:0000256" key="7">
    <source>
        <dbReference type="ARBA" id="ARBA00023033"/>
    </source>
</evidence>
<reference evidence="8 9" key="1">
    <citation type="journal article" date="2020" name="ISME J.">
        <title>Uncovering the hidden diversity of litter-decomposition mechanisms in mushroom-forming fungi.</title>
        <authorList>
            <person name="Floudas D."/>
            <person name="Bentzer J."/>
            <person name="Ahren D."/>
            <person name="Johansson T."/>
            <person name="Persson P."/>
            <person name="Tunlid A."/>
        </authorList>
    </citation>
    <scope>NUCLEOTIDE SEQUENCE [LARGE SCALE GENOMIC DNA]</scope>
    <source>
        <strain evidence="8 9">CBS 291.85</strain>
    </source>
</reference>
<keyword evidence="3" id="KW-0349">Heme</keyword>
<dbReference type="GO" id="GO:0005506">
    <property type="term" value="F:iron ion binding"/>
    <property type="evidence" value="ECO:0007669"/>
    <property type="project" value="InterPro"/>
</dbReference>
<comment type="cofactor">
    <cofactor evidence="1">
        <name>heme</name>
        <dbReference type="ChEBI" id="CHEBI:30413"/>
    </cofactor>
</comment>
<dbReference type="InterPro" id="IPR001128">
    <property type="entry name" value="Cyt_P450"/>
</dbReference>
<evidence type="ECO:0000256" key="3">
    <source>
        <dbReference type="ARBA" id="ARBA00022617"/>
    </source>
</evidence>
<evidence type="ECO:0000313" key="9">
    <source>
        <dbReference type="Proteomes" id="UP000559256"/>
    </source>
</evidence>
<dbReference type="GO" id="GO:0020037">
    <property type="term" value="F:heme binding"/>
    <property type="evidence" value="ECO:0007669"/>
    <property type="project" value="InterPro"/>
</dbReference>
<evidence type="ECO:0008006" key="10">
    <source>
        <dbReference type="Google" id="ProtNLM"/>
    </source>
</evidence>
<proteinExistence type="inferred from homology"/>
<comment type="similarity">
    <text evidence="2">Belongs to the cytochrome P450 family.</text>
</comment>
<keyword evidence="9" id="KW-1185">Reference proteome</keyword>
<comment type="caution">
    <text evidence="8">The sequence shown here is derived from an EMBL/GenBank/DDBJ whole genome shotgun (WGS) entry which is preliminary data.</text>
</comment>
<dbReference type="EMBL" id="JAACJM010000095">
    <property type="protein sequence ID" value="KAF5347368.1"/>
    <property type="molecule type" value="Genomic_DNA"/>
</dbReference>
<dbReference type="PANTHER" id="PTHR24292:SF54">
    <property type="entry name" value="CYP9F3-RELATED"/>
    <property type="match status" value="1"/>
</dbReference>
<name>A0A8H5FSS4_9AGAR</name>
<sequence length="249" mass="27480">MFIQDIYRSMAGSETTSQTLGYALWELAKNRAVQDKLRAELMSMPSDLTYEDIQSGTKLPYLVGCSLKQSPAKWSIIFDAVTWETLRFHPAAPYMERVSLKLDALPLHQPLTTNTGEILNEITIEKGQCGETGAPTGLKDGLNPCCPQLNCPVDGLIFWPSAMDLEIAFDSGLVSIGFIDTVIVPLKTVIFPRWAAIFQFKVILAGLIRKFEFHDTGATIKSKVTSSMQPVTIGQENISPRLPVTVTLV</sequence>
<accession>A0A8H5FSS4</accession>